<evidence type="ECO:0000259" key="10">
    <source>
        <dbReference type="PROSITE" id="PS50109"/>
    </source>
</evidence>
<gene>
    <name evidence="11" type="ORF">KDA27_27595</name>
</gene>
<dbReference type="SUPFAM" id="SSF55874">
    <property type="entry name" value="ATPase domain of HSP90 chaperone/DNA topoisomerase II/histidine kinase"/>
    <property type="match status" value="1"/>
</dbReference>
<reference evidence="11" key="2">
    <citation type="journal article" date="2021" name="Microbiome">
        <title>Successional dynamics and alternative stable states in a saline activated sludge microbial community over 9 years.</title>
        <authorList>
            <person name="Wang Y."/>
            <person name="Ye J."/>
            <person name="Ju F."/>
            <person name="Liu L."/>
            <person name="Boyd J.A."/>
            <person name="Deng Y."/>
            <person name="Parks D.H."/>
            <person name="Jiang X."/>
            <person name="Yin X."/>
            <person name="Woodcroft B.J."/>
            <person name="Tyson G.W."/>
            <person name="Hugenholtz P."/>
            <person name="Polz M.F."/>
            <person name="Zhang T."/>
        </authorList>
    </citation>
    <scope>NUCLEOTIDE SEQUENCE</scope>
    <source>
        <strain evidence="11">HKST-UBA02</strain>
    </source>
</reference>
<evidence type="ECO:0000313" key="11">
    <source>
        <dbReference type="EMBL" id="MCA9759591.1"/>
    </source>
</evidence>
<dbReference type="Gene3D" id="3.30.565.10">
    <property type="entry name" value="Histidine kinase-like ATPase, C-terminal domain"/>
    <property type="match status" value="1"/>
</dbReference>
<evidence type="ECO:0000256" key="4">
    <source>
        <dbReference type="ARBA" id="ARBA00022679"/>
    </source>
</evidence>
<dbReference type="PANTHER" id="PTHR43065">
    <property type="entry name" value="SENSOR HISTIDINE KINASE"/>
    <property type="match status" value="1"/>
</dbReference>
<feature type="domain" description="Histidine kinase" evidence="10">
    <location>
        <begin position="81"/>
        <end position="189"/>
    </location>
</feature>
<dbReference type="PROSITE" id="PS50109">
    <property type="entry name" value="HIS_KIN"/>
    <property type="match status" value="1"/>
</dbReference>
<reference evidence="11" key="1">
    <citation type="submission" date="2020-04" db="EMBL/GenBank/DDBJ databases">
        <authorList>
            <person name="Zhang T."/>
        </authorList>
    </citation>
    <scope>NUCLEOTIDE SEQUENCE</scope>
    <source>
        <strain evidence="11">HKST-UBA02</strain>
    </source>
</reference>
<proteinExistence type="predicted"/>
<evidence type="ECO:0000256" key="2">
    <source>
        <dbReference type="ARBA" id="ARBA00012438"/>
    </source>
</evidence>
<dbReference type="InterPro" id="IPR005467">
    <property type="entry name" value="His_kinase_dom"/>
</dbReference>
<keyword evidence="7" id="KW-0067">ATP-binding</keyword>
<evidence type="ECO:0000256" key="9">
    <source>
        <dbReference type="SAM" id="MobiDB-lite"/>
    </source>
</evidence>
<dbReference type="GO" id="GO:0000160">
    <property type="term" value="P:phosphorelay signal transduction system"/>
    <property type="evidence" value="ECO:0007669"/>
    <property type="project" value="UniProtKB-KW"/>
</dbReference>
<evidence type="ECO:0000256" key="3">
    <source>
        <dbReference type="ARBA" id="ARBA00022553"/>
    </source>
</evidence>
<comment type="caution">
    <text evidence="11">The sequence shown here is derived from an EMBL/GenBank/DDBJ whole genome shotgun (WGS) entry which is preliminary data.</text>
</comment>
<dbReference type="EC" id="2.7.13.3" evidence="2"/>
<sequence length="227" mass="23917">AESFASIAQAASIAETSSRKIGETIRALRYYSHGDRDRIEPIDVNESIHTGLVLLRNALKHTVTLETDLAENLPPISGTNEIHQVWTNLLINACDAVGTSRGAENGKIVVSSREVGGRIRVRVVDNGPGVPEDIQGKIFDPFFTTKDIGSGTGLGLSIVSGLVKKHGGEIRLHSRPGETVFEVDLPIPEEASSNGTEAGVEGREMTAGGGEANGGNAPRTGTDPESV</sequence>
<evidence type="ECO:0000313" key="12">
    <source>
        <dbReference type="Proteomes" id="UP000739538"/>
    </source>
</evidence>
<dbReference type="PANTHER" id="PTHR43065:SF10">
    <property type="entry name" value="PEROXIDE STRESS-ACTIVATED HISTIDINE KINASE MAK3"/>
    <property type="match status" value="1"/>
</dbReference>
<organism evidence="11 12">
    <name type="scientific">Eiseniibacteriota bacterium</name>
    <dbReference type="NCBI Taxonomy" id="2212470"/>
    <lineage>
        <taxon>Bacteria</taxon>
        <taxon>Candidatus Eiseniibacteriota</taxon>
    </lineage>
</organism>
<dbReference type="GO" id="GO:0005524">
    <property type="term" value="F:ATP binding"/>
    <property type="evidence" value="ECO:0007669"/>
    <property type="project" value="UniProtKB-KW"/>
</dbReference>
<feature type="non-terminal residue" evidence="11">
    <location>
        <position position="1"/>
    </location>
</feature>
<name>A0A956SGU9_UNCEI</name>
<accession>A0A956SGU9</accession>
<keyword evidence="5" id="KW-0547">Nucleotide-binding</keyword>
<keyword evidence="3" id="KW-0597">Phosphoprotein</keyword>
<keyword evidence="6 11" id="KW-0418">Kinase</keyword>
<dbReference type="EMBL" id="JAGQHS010000404">
    <property type="protein sequence ID" value="MCA9759591.1"/>
    <property type="molecule type" value="Genomic_DNA"/>
</dbReference>
<dbReference type="Pfam" id="PF02518">
    <property type="entry name" value="HATPase_c"/>
    <property type="match status" value="1"/>
</dbReference>
<dbReference type="InterPro" id="IPR003594">
    <property type="entry name" value="HATPase_dom"/>
</dbReference>
<evidence type="ECO:0000256" key="7">
    <source>
        <dbReference type="ARBA" id="ARBA00022840"/>
    </source>
</evidence>
<keyword evidence="8" id="KW-0902">Two-component regulatory system</keyword>
<keyword evidence="4" id="KW-0808">Transferase</keyword>
<feature type="region of interest" description="Disordered" evidence="9">
    <location>
        <begin position="188"/>
        <end position="227"/>
    </location>
</feature>
<protein>
    <recommendedName>
        <fullName evidence="2">histidine kinase</fullName>
        <ecNumber evidence="2">2.7.13.3</ecNumber>
    </recommendedName>
</protein>
<dbReference type="SMART" id="SM00387">
    <property type="entry name" value="HATPase_c"/>
    <property type="match status" value="1"/>
</dbReference>
<dbReference type="InterPro" id="IPR004358">
    <property type="entry name" value="Sig_transdc_His_kin-like_C"/>
</dbReference>
<dbReference type="GO" id="GO:0004673">
    <property type="term" value="F:protein histidine kinase activity"/>
    <property type="evidence" value="ECO:0007669"/>
    <property type="project" value="UniProtKB-EC"/>
</dbReference>
<evidence type="ECO:0000256" key="8">
    <source>
        <dbReference type="ARBA" id="ARBA00023012"/>
    </source>
</evidence>
<evidence type="ECO:0000256" key="6">
    <source>
        <dbReference type="ARBA" id="ARBA00022777"/>
    </source>
</evidence>
<comment type="catalytic activity">
    <reaction evidence="1">
        <text>ATP + protein L-histidine = ADP + protein N-phospho-L-histidine.</text>
        <dbReference type="EC" id="2.7.13.3"/>
    </reaction>
</comment>
<dbReference type="InterPro" id="IPR036890">
    <property type="entry name" value="HATPase_C_sf"/>
</dbReference>
<evidence type="ECO:0000256" key="5">
    <source>
        <dbReference type="ARBA" id="ARBA00022741"/>
    </source>
</evidence>
<dbReference type="Proteomes" id="UP000739538">
    <property type="component" value="Unassembled WGS sequence"/>
</dbReference>
<dbReference type="PRINTS" id="PR00344">
    <property type="entry name" value="BCTRLSENSOR"/>
</dbReference>
<evidence type="ECO:0000256" key="1">
    <source>
        <dbReference type="ARBA" id="ARBA00000085"/>
    </source>
</evidence>
<dbReference type="AlphaFoldDB" id="A0A956SGU9"/>